<evidence type="ECO:0000313" key="1">
    <source>
        <dbReference type="EMBL" id="CAG8688378.1"/>
    </source>
</evidence>
<evidence type="ECO:0000313" key="2">
    <source>
        <dbReference type="Proteomes" id="UP000789860"/>
    </source>
</evidence>
<keyword evidence="2" id="KW-1185">Reference proteome</keyword>
<name>A0ACA9P3U9_9GLOM</name>
<organism evidence="1 2">
    <name type="scientific">Scutellospora calospora</name>
    <dbReference type="NCBI Taxonomy" id="85575"/>
    <lineage>
        <taxon>Eukaryota</taxon>
        <taxon>Fungi</taxon>
        <taxon>Fungi incertae sedis</taxon>
        <taxon>Mucoromycota</taxon>
        <taxon>Glomeromycotina</taxon>
        <taxon>Glomeromycetes</taxon>
        <taxon>Diversisporales</taxon>
        <taxon>Gigasporaceae</taxon>
        <taxon>Scutellospora</taxon>
    </lineage>
</organism>
<feature type="non-terminal residue" evidence="1">
    <location>
        <position position="1"/>
    </location>
</feature>
<gene>
    <name evidence="1" type="ORF">SCALOS_LOCUS10029</name>
</gene>
<feature type="non-terminal residue" evidence="1">
    <location>
        <position position="45"/>
    </location>
</feature>
<comment type="caution">
    <text evidence="1">The sequence shown here is derived from an EMBL/GenBank/DDBJ whole genome shotgun (WGS) entry which is preliminary data.</text>
</comment>
<reference evidence="1" key="1">
    <citation type="submission" date="2021-06" db="EMBL/GenBank/DDBJ databases">
        <authorList>
            <person name="Kallberg Y."/>
            <person name="Tangrot J."/>
            <person name="Rosling A."/>
        </authorList>
    </citation>
    <scope>NUCLEOTIDE SEQUENCE</scope>
    <source>
        <strain evidence="1">AU212A</strain>
    </source>
</reference>
<sequence length="45" mass="5415">FYNDQFVEQLAKNNRSSNNNNLYNFLSEIVNELCNIYEKERLKGK</sequence>
<proteinExistence type="predicted"/>
<dbReference type="Proteomes" id="UP000789860">
    <property type="component" value="Unassembled WGS sequence"/>
</dbReference>
<accession>A0ACA9P3U9</accession>
<protein>
    <submittedName>
        <fullName evidence="1">6051_t:CDS:1</fullName>
    </submittedName>
</protein>
<dbReference type="EMBL" id="CAJVPM010034866">
    <property type="protein sequence ID" value="CAG8688378.1"/>
    <property type="molecule type" value="Genomic_DNA"/>
</dbReference>